<dbReference type="PANTHER" id="PTHR23507">
    <property type="entry name" value="ZGC:174356"/>
    <property type="match status" value="1"/>
</dbReference>
<keyword evidence="2 5" id="KW-0812">Transmembrane</keyword>
<feature type="transmembrane region" description="Helical" evidence="5">
    <location>
        <begin position="171"/>
        <end position="192"/>
    </location>
</feature>
<dbReference type="GeneID" id="114240219"/>
<keyword evidence="4 5" id="KW-0472">Membrane</keyword>
<dbReference type="AlphaFoldDB" id="A0A6J2JAH3"/>
<dbReference type="RefSeq" id="XP_028026490.1">
    <property type="nucleotide sequence ID" value="XM_028170689.1"/>
</dbReference>
<evidence type="ECO:0000256" key="4">
    <source>
        <dbReference type="ARBA" id="ARBA00023136"/>
    </source>
</evidence>
<feature type="transmembrane region" description="Helical" evidence="5">
    <location>
        <begin position="105"/>
        <end position="123"/>
    </location>
</feature>
<dbReference type="Pfam" id="PF07690">
    <property type="entry name" value="MFS_1"/>
    <property type="match status" value="1"/>
</dbReference>
<comment type="subcellular location">
    <subcellularLocation>
        <location evidence="1">Membrane</location>
        <topology evidence="1">Multi-pass membrane protein</topology>
    </subcellularLocation>
</comment>
<feature type="transmembrane region" description="Helical" evidence="5">
    <location>
        <begin position="429"/>
        <end position="449"/>
    </location>
</feature>
<dbReference type="GO" id="GO:0016020">
    <property type="term" value="C:membrane"/>
    <property type="evidence" value="ECO:0007669"/>
    <property type="project" value="UniProtKB-SubCell"/>
</dbReference>
<gene>
    <name evidence="7" type="primary">LOC114240219</name>
</gene>
<proteinExistence type="predicted"/>
<protein>
    <submittedName>
        <fullName evidence="7">Proton-coupled folate transporter-like</fullName>
    </submittedName>
</protein>
<feature type="transmembrane region" description="Helical" evidence="5">
    <location>
        <begin position="204"/>
        <end position="226"/>
    </location>
</feature>
<feature type="transmembrane region" description="Helical" evidence="5">
    <location>
        <begin position="301"/>
        <end position="317"/>
    </location>
</feature>
<reference evidence="7" key="1">
    <citation type="submission" date="2025-08" db="UniProtKB">
        <authorList>
            <consortium name="RefSeq"/>
        </authorList>
    </citation>
    <scope>IDENTIFICATION</scope>
    <source>
        <tissue evidence="7">Silk gland</tissue>
    </source>
</reference>
<dbReference type="OrthoDB" id="3026777at2759"/>
<keyword evidence="6" id="KW-1185">Reference proteome</keyword>
<name>A0A6J2JAH3_BOMMA</name>
<dbReference type="KEGG" id="bman:114240219"/>
<feature type="transmembrane region" description="Helical" evidence="5">
    <location>
        <begin position="461"/>
        <end position="482"/>
    </location>
</feature>
<feature type="transmembrane region" description="Helical" evidence="5">
    <location>
        <begin position="31"/>
        <end position="53"/>
    </location>
</feature>
<feature type="transmembrane region" description="Helical" evidence="5">
    <location>
        <begin position="135"/>
        <end position="159"/>
    </location>
</feature>
<keyword evidence="3 5" id="KW-1133">Transmembrane helix</keyword>
<dbReference type="PANTHER" id="PTHR23507:SF1">
    <property type="entry name" value="FI18259P1-RELATED"/>
    <property type="match status" value="1"/>
</dbReference>
<evidence type="ECO:0000256" key="2">
    <source>
        <dbReference type="ARBA" id="ARBA00022692"/>
    </source>
</evidence>
<feature type="transmembrane region" description="Helical" evidence="5">
    <location>
        <begin position="232"/>
        <end position="251"/>
    </location>
</feature>
<evidence type="ECO:0000313" key="7">
    <source>
        <dbReference type="RefSeq" id="XP_028026490.1"/>
    </source>
</evidence>
<dbReference type="GO" id="GO:0022857">
    <property type="term" value="F:transmembrane transporter activity"/>
    <property type="evidence" value="ECO:0007669"/>
    <property type="project" value="InterPro"/>
</dbReference>
<organism evidence="6 7">
    <name type="scientific">Bombyx mandarina</name>
    <name type="common">Wild silk moth</name>
    <name type="synonym">Wild silkworm</name>
    <dbReference type="NCBI Taxonomy" id="7092"/>
    <lineage>
        <taxon>Eukaryota</taxon>
        <taxon>Metazoa</taxon>
        <taxon>Ecdysozoa</taxon>
        <taxon>Arthropoda</taxon>
        <taxon>Hexapoda</taxon>
        <taxon>Insecta</taxon>
        <taxon>Pterygota</taxon>
        <taxon>Neoptera</taxon>
        <taxon>Endopterygota</taxon>
        <taxon>Lepidoptera</taxon>
        <taxon>Glossata</taxon>
        <taxon>Ditrysia</taxon>
        <taxon>Bombycoidea</taxon>
        <taxon>Bombycidae</taxon>
        <taxon>Bombycinae</taxon>
        <taxon>Bombyx</taxon>
    </lineage>
</organism>
<accession>A0A6J2JAH3</accession>
<dbReference type="InterPro" id="IPR011701">
    <property type="entry name" value="MFS"/>
</dbReference>
<dbReference type="Proteomes" id="UP000504629">
    <property type="component" value="Unplaced"/>
</dbReference>
<dbReference type="Gene3D" id="1.20.1250.20">
    <property type="entry name" value="MFS general substrate transporter like domains"/>
    <property type="match status" value="1"/>
</dbReference>
<dbReference type="InterPro" id="IPR036259">
    <property type="entry name" value="MFS_trans_sf"/>
</dbReference>
<evidence type="ECO:0000256" key="5">
    <source>
        <dbReference type="SAM" id="Phobius"/>
    </source>
</evidence>
<evidence type="ECO:0000256" key="1">
    <source>
        <dbReference type="ARBA" id="ARBA00004141"/>
    </source>
</evidence>
<dbReference type="SUPFAM" id="SSF103473">
    <property type="entry name" value="MFS general substrate transporter"/>
    <property type="match status" value="1"/>
</dbReference>
<evidence type="ECO:0000313" key="6">
    <source>
        <dbReference type="Proteomes" id="UP000504629"/>
    </source>
</evidence>
<sequence>MAAAPNEVITDQAIEKLNTPNKVLIKEKTGFRYLLSNITIEPVAFMFMFAMILSDISTQTLGLEKTCRVSLRLDDLICDSLRVQNQSNNFTDYERMVQEHYSVQLLWKSTLQSVLPLPMLLFAGGWSDKTGRRKAIILVPLVGKIFQNISNLLNVIFFYEIPLEALIFFDTFFPGITGGISVIFLALISYVCDITTTDSRTQRLGFVNVLTFSGMPLGLAFSGIILRYFGYYAIYGSALFLHLSNVLYLTFRIKDQLRTKEQIMRYDNKGWIQFAKDFFKPKAVTDCFMVLFKKTKNNRRICLAIIFMIACLLYGLIEGERAVLYLFVRYRFNWNEMQFSFFQTFNFAATIVGTIFSTVVLSKYLKWHDSLLGIVSTTSKITSSFVYCFAPNVQIFCVAPIVDILSTTSMLVIRSISSKLVESNEIGKLNSIVGLIEVLMPIMFVPMFTRLYTATMDALPGAVFLLGGALTLPVAFVFTWLYSRHRKEVHT</sequence>
<evidence type="ECO:0000256" key="3">
    <source>
        <dbReference type="ARBA" id="ARBA00022989"/>
    </source>
</evidence>
<feature type="transmembrane region" description="Helical" evidence="5">
    <location>
        <begin position="337"/>
        <end position="361"/>
    </location>
</feature>